<dbReference type="EMBL" id="GBXM01013488">
    <property type="protein sequence ID" value="JAH95089.1"/>
    <property type="molecule type" value="Transcribed_RNA"/>
</dbReference>
<evidence type="ECO:0000313" key="1">
    <source>
        <dbReference type="EMBL" id="JAH95089.1"/>
    </source>
</evidence>
<reference evidence="1" key="2">
    <citation type="journal article" date="2015" name="Fish Shellfish Immunol.">
        <title>Early steps in the European eel (Anguilla anguilla)-Vibrio vulnificus interaction in the gills: Role of the RtxA13 toxin.</title>
        <authorList>
            <person name="Callol A."/>
            <person name="Pajuelo D."/>
            <person name="Ebbesson L."/>
            <person name="Teles M."/>
            <person name="MacKenzie S."/>
            <person name="Amaro C."/>
        </authorList>
    </citation>
    <scope>NUCLEOTIDE SEQUENCE</scope>
</reference>
<proteinExistence type="predicted"/>
<accession>A0A0E9WXI4</accession>
<protein>
    <submittedName>
        <fullName evidence="1">Uncharacterized protein</fullName>
    </submittedName>
</protein>
<reference evidence="1" key="1">
    <citation type="submission" date="2014-11" db="EMBL/GenBank/DDBJ databases">
        <authorList>
            <person name="Amaro Gonzalez C."/>
        </authorList>
    </citation>
    <scope>NUCLEOTIDE SEQUENCE</scope>
</reference>
<organism evidence="1">
    <name type="scientific">Anguilla anguilla</name>
    <name type="common">European freshwater eel</name>
    <name type="synonym">Muraena anguilla</name>
    <dbReference type="NCBI Taxonomy" id="7936"/>
    <lineage>
        <taxon>Eukaryota</taxon>
        <taxon>Metazoa</taxon>
        <taxon>Chordata</taxon>
        <taxon>Craniata</taxon>
        <taxon>Vertebrata</taxon>
        <taxon>Euteleostomi</taxon>
        <taxon>Actinopterygii</taxon>
        <taxon>Neopterygii</taxon>
        <taxon>Teleostei</taxon>
        <taxon>Anguilliformes</taxon>
        <taxon>Anguillidae</taxon>
        <taxon>Anguilla</taxon>
    </lineage>
</organism>
<dbReference type="AlphaFoldDB" id="A0A0E9WXI4"/>
<name>A0A0E9WXI4_ANGAN</name>
<sequence length="53" mass="6396">MFSTFNNYTLFIKLSSFLPSHFLISKALPISYWTDNFYKRKQTTERITLIADW</sequence>